<gene>
    <name evidence="6" type="ORF">SAMN04489737_1203</name>
</gene>
<name>A0A1H2LJ66_9ACTO</name>
<evidence type="ECO:0000256" key="2">
    <source>
        <dbReference type="ARBA" id="ARBA00023015"/>
    </source>
</evidence>
<feature type="domain" description="HTH LytTR-type" evidence="5">
    <location>
        <begin position="49"/>
        <end position="148"/>
    </location>
</feature>
<dbReference type="RefSeq" id="WP_091281037.1">
    <property type="nucleotide sequence ID" value="NZ_JABAPH010000019.1"/>
</dbReference>
<keyword evidence="4" id="KW-0804">Transcription</keyword>
<evidence type="ECO:0000256" key="4">
    <source>
        <dbReference type="ARBA" id="ARBA00023163"/>
    </source>
</evidence>
<keyword evidence="2" id="KW-0805">Transcription regulation</keyword>
<organism evidence="6 7">
    <name type="scientific">Arcanobacterium phocae</name>
    <dbReference type="NCBI Taxonomy" id="131112"/>
    <lineage>
        <taxon>Bacteria</taxon>
        <taxon>Bacillati</taxon>
        <taxon>Actinomycetota</taxon>
        <taxon>Actinomycetes</taxon>
        <taxon>Actinomycetales</taxon>
        <taxon>Actinomycetaceae</taxon>
        <taxon>Arcanobacterium</taxon>
    </lineage>
</organism>
<evidence type="ECO:0000313" key="6">
    <source>
        <dbReference type="EMBL" id="SDU80436.1"/>
    </source>
</evidence>
<keyword evidence="1" id="KW-0963">Cytoplasm</keyword>
<evidence type="ECO:0000256" key="3">
    <source>
        <dbReference type="ARBA" id="ARBA00023125"/>
    </source>
</evidence>
<dbReference type="InterPro" id="IPR046947">
    <property type="entry name" value="LytR-like"/>
</dbReference>
<dbReference type="SMART" id="SM00850">
    <property type="entry name" value="LytTR"/>
    <property type="match status" value="1"/>
</dbReference>
<dbReference type="GO" id="GO:0003677">
    <property type="term" value="F:DNA binding"/>
    <property type="evidence" value="ECO:0007669"/>
    <property type="project" value="UniProtKB-KW"/>
</dbReference>
<dbReference type="Pfam" id="PF04397">
    <property type="entry name" value="LytTR"/>
    <property type="match status" value="1"/>
</dbReference>
<protein>
    <submittedName>
        <fullName evidence="6">LytTr DNA-binding domain-containing protein</fullName>
    </submittedName>
</protein>
<keyword evidence="7" id="KW-1185">Reference proteome</keyword>
<keyword evidence="3 6" id="KW-0238">DNA-binding</keyword>
<dbReference type="OrthoDB" id="9808614at2"/>
<sequence>MKFSLTIDRSLDEGCVDVTTPVIDDTVRAIEHLAASSVAQGRHILAWENNEVHLLDTSDCLAFYTQNKAVWVHTLTSDFVVKMRLYELENTLPTTEFARISHSEIVNISAIAKLDLSLNGTLSVVLKDGTRLYVSRRQLSAFKRKIGM</sequence>
<dbReference type="EMBL" id="LT629804">
    <property type="protein sequence ID" value="SDU80436.1"/>
    <property type="molecule type" value="Genomic_DNA"/>
</dbReference>
<dbReference type="PANTHER" id="PTHR37299">
    <property type="entry name" value="TRANSCRIPTIONAL REGULATOR-RELATED"/>
    <property type="match status" value="1"/>
</dbReference>
<dbReference type="AlphaFoldDB" id="A0A1H2LJ66"/>
<evidence type="ECO:0000259" key="5">
    <source>
        <dbReference type="PROSITE" id="PS50930"/>
    </source>
</evidence>
<evidence type="ECO:0000313" key="7">
    <source>
        <dbReference type="Proteomes" id="UP000214355"/>
    </source>
</evidence>
<reference evidence="7" key="1">
    <citation type="submission" date="2016-10" db="EMBL/GenBank/DDBJ databases">
        <authorList>
            <person name="Varghese N."/>
            <person name="Submissions S."/>
        </authorList>
    </citation>
    <scope>NUCLEOTIDE SEQUENCE [LARGE SCALE GENOMIC DNA]</scope>
    <source>
        <strain evidence="7">DSM 10002</strain>
    </source>
</reference>
<dbReference type="Proteomes" id="UP000214355">
    <property type="component" value="Chromosome I"/>
</dbReference>
<accession>A0A1H2LJ66</accession>
<dbReference type="GO" id="GO:0000156">
    <property type="term" value="F:phosphorelay response regulator activity"/>
    <property type="evidence" value="ECO:0007669"/>
    <property type="project" value="InterPro"/>
</dbReference>
<dbReference type="PANTHER" id="PTHR37299:SF2">
    <property type="entry name" value="HTH LYTTR-TYPE DOMAIN-CONTAINING PROTEIN"/>
    <property type="match status" value="1"/>
</dbReference>
<proteinExistence type="predicted"/>
<dbReference type="GeneID" id="65344937"/>
<dbReference type="STRING" id="131112.SAMN04489737_1203"/>
<dbReference type="PROSITE" id="PS50930">
    <property type="entry name" value="HTH_LYTTR"/>
    <property type="match status" value="1"/>
</dbReference>
<dbReference type="InterPro" id="IPR007492">
    <property type="entry name" value="LytTR_DNA-bd_dom"/>
</dbReference>
<dbReference type="Gene3D" id="2.40.50.1020">
    <property type="entry name" value="LytTr DNA-binding domain"/>
    <property type="match status" value="1"/>
</dbReference>
<evidence type="ECO:0000256" key="1">
    <source>
        <dbReference type="ARBA" id="ARBA00022490"/>
    </source>
</evidence>